<dbReference type="SUPFAM" id="SSF54373">
    <property type="entry name" value="FAD-linked reductases, C-terminal domain"/>
    <property type="match status" value="1"/>
</dbReference>
<comment type="catalytic activity">
    <reaction evidence="6 8">
        <text>choline + A = betaine aldehyde + AH2</text>
        <dbReference type="Rhea" id="RHEA:17433"/>
        <dbReference type="ChEBI" id="CHEBI:13193"/>
        <dbReference type="ChEBI" id="CHEBI:15354"/>
        <dbReference type="ChEBI" id="CHEBI:15710"/>
        <dbReference type="ChEBI" id="CHEBI:17499"/>
        <dbReference type="EC" id="1.1.99.1"/>
    </reaction>
</comment>
<name>A0ABW4YSC2_9HYPH</name>
<reference evidence="12" key="1">
    <citation type="journal article" date="2019" name="Int. J. Syst. Evol. Microbiol.">
        <title>The Global Catalogue of Microorganisms (GCM) 10K type strain sequencing project: providing services to taxonomists for standard genome sequencing and annotation.</title>
        <authorList>
            <consortium name="The Broad Institute Genomics Platform"/>
            <consortium name="The Broad Institute Genome Sequencing Center for Infectious Disease"/>
            <person name="Wu L."/>
            <person name="Ma J."/>
        </authorList>
    </citation>
    <scope>NUCLEOTIDE SEQUENCE [LARGE SCALE GENOMIC DNA]</scope>
    <source>
        <strain evidence="12">CCM 7435</strain>
    </source>
</reference>
<feature type="active site" description="Proton acceptor" evidence="6">
    <location>
        <position position="475"/>
    </location>
</feature>
<evidence type="ECO:0000256" key="7">
    <source>
        <dbReference type="RuleBase" id="RU003968"/>
    </source>
</evidence>
<dbReference type="InterPro" id="IPR036188">
    <property type="entry name" value="FAD/NAD-bd_sf"/>
</dbReference>
<comment type="function">
    <text evidence="6">Involved in the biosynthesis of the osmoprotectant glycine betaine. Catalyzes the oxidation of choline to betaine aldehyde and betaine aldehyde to glycine betaine at the same rate.</text>
</comment>
<dbReference type="GO" id="GO:0008812">
    <property type="term" value="F:choline dehydrogenase activity"/>
    <property type="evidence" value="ECO:0007669"/>
    <property type="project" value="UniProtKB-EC"/>
</dbReference>
<dbReference type="SUPFAM" id="SSF51905">
    <property type="entry name" value="FAD/NAD(P)-binding domain"/>
    <property type="match status" value="1"/>
</dbReference>
<dbReference type="InterPro" id="IPR011533">
    <property type="entry name" value="BetA"/>
</dbReference>
<evidence type="ECO:0000256" key="5">
    <source>
        <dbReference type="ARBA" id="ARBA00023002"/>
    </source>
</evidence>
<dbReference type="PANTHER" id="PTHR11552:SF147">
    <property type="entry name" value="CHOLINE DEHYDROGENASE, MITOCHONDRIAL"/>
    <property type="match status" value="1"/>
</dbReference>
<dbReference type="NCBIfam" id="NF002550">
    <property type="entry name" value="PRK02106.1"/>
    <property type="match status" value="1"/>
</dbReference>
<dbReference type="NCBIfam" id="TIGR01810">
    <property type="entry name" value="betA"/>
    <property type="match status" value="1"/>
</dbReference>
<evidence type="ECO:0000313" key="11">
    <source>
        <dbReference type="EMBL" id="MFD2139160.1"/>
    </source>
</evidence>
<dbReference type="PROSITE" id="PS00624">
    <property type="entry name" value="GMC_OXRED_2"/>
    <property type="match status" value="1"/>
</dbReference>
<dbReference type="Pfam" id="PF00732">
    <property type="entry name" value="GMC_oxred_N"/>
    <property type="match status" value="1"/>
</dbReference>
<dbReference type="Gene3D" id="3.30.560.10">
    <property type="entry name" value="Glucose Oxidase, domain 3"/>
    <property type="match status" value="1"/>
</dbReference>
<dbReference type="PANTHER" id="PTHR11552">
    <property type="entry name" value="GLUCOSE-METHANOL-CHOLINE GMC OXIDOREDUCTASE"/>
    <property type="match status" value="1"/>
</dbReference>
<keyword evidence="3 6" id="KW-0285">Flavoprotein</keyword>
<comment type="similarity">
    <text evidence="2 6 7">Belongs to the GMC oxidoreductase family.</text>
</comment>
<dbReference type="PROSITE" id="PS51257">
    <property type="entry name" value="PROKAR_LIPOPROTEIN"/>
    <property type="match status" value="1"/>
</dbReference>
<dbReference type="Pfam" id="PF05199">
    <property type="entry name" value="GMC_oxred_C"/>
    <property type="match status" value="1"/>
</dbReference>
<evidence type="ECO:0000259" key="9">
    <source>
        <dbReference type="PROSITE" id="PS00623"/>
    </source>
</evidence>
<keyword evidence="12" id="KW-1185">Reference proteome</keyword>
<keyword evidence="5 6" id="KW-0560">Oxidoreductase</keyword>
<feature type="domain" description="Glucose-methanol-choline oxidoreductase N-terminal" evidence="10">
    <location>
        <begin position="261"/>
        <end position="275"/>
    </location>
</feature>
<dbReference type="InterPro" id="IPR000172">
    <property type="entry name" value="GMC_OxRdtase_N"/>
</dbReference>
<dbReference type="EMBL" id="JBHUHD010000001">
    <property type="protein sequence ID" value="MFD2139160.1"/>
    <property type="molecule type" value="Genomic_DNA"/>
</dbReference>
<comment type="cofactor">
    <cofactor evidence="1 6">
        <name>FAD</name>
        <dbReference type="ChEBI" id="CHEBI:57692"/>
    </cofactor>
</comment>
<organism evidence="11 12">
    <name type="scientific">Ancylobacter oerskovii</name>
    <dbReference type="NCBI Taxonomy" id="459519"/>
    <lineage>
        <taxon>Bacteria</taxon>
        <taxon>Pseudomonadati</taxon>
        <taxon>Pseudomonadota</taxon>
        <taxon>Alphaproteobacteria</taxon>
        <taxon>Hyphomicrobiales</taxon>
        <taxon>Xanthobacteraceae</taxon>
        <taxon>Ancylobacter</taxon>
    </lineage>
</organism>
<feature type="domain" description="Glucose-methanol-choline oxidoreductase N-terminal" evidence="9">
    <location>
        <begin position="89"/>
        <end position="112"/>
    </location>
</feature>
<evidence type="ECO:0000313" key="12">
    <source>
        <dbReference type="Proteomes" id="UP001597299"/>
    </source>
</evidence>
<evidence type="ECO:0000256" key="4">
    <source>
        <dbReference type="ARBA" id="ARBA00022827"/>
    </source>
</evidence>
<dbReference type="EC" id="1.1.99.1" evidence="6"/>
<feature type="binding site" evidence="6">
    <location>
        <begin position="13"/>
        <end position="42"/>
    </location>
    <ligand>
        <name>FAD</name>
        <dbReference type="ChEBI" id="CHEBI:57692"/>
    </ligand>
</feature>
<evidence type="ECO:0000256" key="8">
    <source>
        <dbReference type="RuleBase" id="RU003969"/>
    </source>
</evidence>
<evidence type="ECO:0000256" key="6">
    <source>
        <dbReference type="HAMAP-Rule" id="MF_00750"/>
    </source>
</evidence>
<keyword evidence="4 6" id="KW-0274">FAD</keyword>
<dbReference type="EC" id="1.2.1.8" evidence="6"/>
<dbReference type="PIRSF" id="PIRSF000137">
    <property type="entry name" value="Alcohol_oxidase"/>
    <property type="match status" value="1"/>
</dbReference>
<gene>
    <name evidence="6 11" type="primary">betA</name>
    <name evidence="11" type="ORF">ACFSNC_01975</name>
</gene>
<comment type="catalytic activity">
    <reaction evidence="6">
        <text>betaine aldehyde + NAD(+) + H2O = glycine betaine + NADH + 2 H(+)</text>
        <dbReference type="Rhea" id="RHEA:15305"/>
        <dbReference type="ChEBI" id="CHEBI:15377"/>
        <dbReference type="ChEBI" id="CHEBI:15378"/>
        <dbReference type="ChEBI" id="CHEBI:15710"/>
        <dbReference type="ChEBI" id="CHEBI:17750"/>
        <dbReference type="ChEBI" id="CHEBI:57540"/>
        <dbReference type="ChEBI" id="CHEBI:57945"/>
        <dbReference type="EC" id="1.2.1.8"/>
    </reaction>
</comment>
<dbReference type="Proteomes" id="UP001597299">
    <property type="component" value="Unassembled WGS sequence"/>
</dbReference>
<dbReference type="InterPro" id="IPR007867">
    <property type="entry name" value="GMC_OxRtase_C"/>
</dbReference>
<evidence type="ECO:0000256" key="1">
    <source>
        <dbReference type="ARBA" id="ARBA00001974"/>
    </source>
</evidence>
<evidence type="ECO:0000256" key="2">
    <source>
        <dbReference type="ARBA" id="ARBA00010790"/>
    </source>
</evidence>
<dbReference type="HAMAP" id="MF_00750">
    <property type="entry name" value="Choline_dehydrogen"/>
    <property type="match status" value="1"/>
</dbReference>
<dbReference type="PROSITE" id="PS00623">
    <property type="entry name" value="GMC_OXRED_1"/>
    <property type="match status" value="1"/>
</dbReference>
<proteinExistence type="inferred from homology"/>
<comment type="pathway">
    <text evidence="6 8">Amine and polyamine biosynthesis; betaine biosynthesis via choline pathway; betaine aldehyde from choline (cytochrome c reductase route): step 1/1.</text>
</comment>
<keyword evidence="6" id="KW-0520">NAD</keyword>
<dbReference type="Gene3D" id="3.50.50.60">
    <property type="entry name" value="FAD/NAD(P)-binding domain"/>
    <property type="match status" value="1"/>
</dbReference>
<dbReference type="InterPro" id="IPR012132">
    <property type="entry name" value="GMC_OxRdtase"/>
</dbReference>
<comment type="caution">
    <text evidence="11">The sequence shown here is derived from an EMBL/GenBank/DDBJ whole genome shotgun (WGS) entry which is preliminary data.</text>
</comment>
<accession>A0ABW4YSC2</accession>
<evidence type="ECO:0000259" key="10">
    <source>
        <dbReference type="PROSITE" id="PS00624"/>
    </source>
</evidence>
<protein>
    <recommendedName>
        <fullName evidence="6">Oxygen-dependent choline dehydrogenase</fullName>
        <shortName evidence="6">CDH</shortName>
        <shortName evidence="6">CHD</shortName>
        <ecNumber evidence="6">1.1.99.1</ecNumber>
    </recommendedName>
    <alternativeName>
        <fullName evidence="6">Betaine aldehyde dehydrogenase</fullName>
        <shortName evidence="6">BADH</shortName>
        <ecNumber evidence="6">1.2.1.8</ecNumber>
    </alternativeName>
</protein>
<dbReference type="RefSeq" id="WP_213354494.1">
    <property type="nucleotide sequence ID" value="NZ_JAHBGB010000041.1"/>
</dbReference>
<sequence length="559" mass="61269">MATAREGFDQEFDYVIVGAGSAGCVLADRLTADGTSRVLVLEYGGSDRSIFIQMPSALSIPMNKARYNWMYESEPEPGLGGRRLHCPRGKVLGGSSSINGLVYVRGNPADFDRWQEEGAQGWSYADVLPYFRRAESRQEGGDEYRGSDGPLATRYGTLANPLHHAFIEAARQAGYPVTDDINGHAQEGFGRMDMTVKDGVRWSAANAYLRPAMKRANLRVDTHARVTRVLFEGRRAVGVAYEQGGVRRRVRAAREVILSGGPINSPQLLKLSGIGPADELKGLGLEVVAHRPGVGENLQDHLEFYFQVACKQPITLYSSMGLAARAGIGLRWLLRKDGLGATNHFESCGFIRSRAGVAYPDIQYHFLPLAVTYDGQGLASEHGFQAHVGPMRSKSRGWVRLRSADPADKPRIFFNYMSDPDDWTEMRACVRLTREIFAQKAFDPYRGREIQPGADVVDDEAIDAFIRDKVESAFHPSCTCKMGAASDPMAVVDPQARVIGVEGLRVVDSSIMPSVTTGNLNAPTIMLAEKAADGILGRPALAPSNAPYYRASDWQHAQR</sequence>
<evidence type="ECO:0000256" key="3">
    <source>
        <dbReference type="ARBA" id="ARBA00022630"/>
    </source>
</evidence>